<evidence type="ECO:0000313" key="7">
    <source>
        <dbReference type="EMBL" id="CAD6994347.1"/>
    </source>
</evidence>
<dbReference type="EMBL" id="CAJHJT010000001">
    <property type="protein sequence ID" value="CAD6994347.1"/>
    <property type="molecule type" value="Genomic_DNA"/>
</dbReference>
<dbReference type="GO" id="GO:0032934">
    <property type="term" value="F:sterol binding"/>
    <property type="evidence" value="ECO:0007669"/>
    <property type="project" value="InterPro"/>
</dbReference>
<dbReference type="GO" id="GO:0005576">
    <property type="term" value="C:extracellular region"/>
    <property type="evidence" value="ECO:0007669"/>
    <property type="project" value="UniProtKB-SubCell"/>
</dbReference>
<comment type="caution">
    <text evidence="7">The sequence shown here is derived from an EMBL/GenBank/DDBJ whole genome shotgun (WGS) entry which is preliminary data.</text>
</comment>
<sequence>MRRFDYDSTRNSLRWMSLIHQKRKHLICLSNYRSIVVNVLNRRRQPFPLSVDIEGCETVPCNVIKGSTAIMNVHFVGTRDNTKKITGVVHATSLGITIPYPLPDEVADVCSNLLYGAECPIDETEDVVYNFKFDVDSSYPEVSVKVQLDLVDELNQSVACFIADIKVQKG</sequence>
<dbReference type="InterPro" id="IPR003172">
    <property type="entry name" value="ML_dom"/>
</dbReference>
<protein>
    <submittedName>
        <fullName evidence="7">(Mediterranean fruit fly) hypothetical protein</fullName>
    </submittedName>
</protein>
<dbReference type="SMART" id="SM00737">
    <property type="entry name" value="ML"/>
    <property type="match status" value="1"/>
</dbReference>
<evidence type="ECO:0000256" key="4">
    <source>
        <dbReference type="ARBA" id="ARBA00022729"/>
    </source>
</evidence>
<dbReference type="InterPro" id="IPR033916">
    <property type="entry name" value="ML_Npc2-like"/>
</dbReference>
<evidence type="ECO:0000256" key="1">
    <source>
        <dbReference type="ARBA" id="ARBA00004613"/>
    </source>
</evidence>
<dbReference type="InterPro" id="IPR039670">
    <property type="entry name" value="NPC2-like"/>
</dbReference>
<keyword evidence="5" id="KW-1015">Disulfide bond</keyword>
<accession>A0A811U8R7</accession>
<dbReference type="AlphaFoldDB" id="A0A811U8R7"/>
<dbReference type="Gene3D" id="2.60.40.770">
    <property type="match status" value="1"/>
</dbReference>
<gene>
    <name evidence="7" type="ORF">CCAP1982_LOCUS3103</name>
</gene>
<comment type="subcellular location">
    <subcellularLocation>
        <location evidence="1">Secreted</location>
    </subcellularLocation>
</comment>
<dbReference type="FunFam" id="2.60.40.770:FF:000001">
    <property type="entry name" value="NPC intracellular cholesterol transporter 2"/>
    <property type="match status" value="1"/>
</dbReference>
<dbReference type="PANTHER" id="PTHR11306:SF36">
    <property type="entry name" value="NIEMANN-PICK TYPE C-2C-RELATED"/>
    <property type="match status" value="1"/>
</dbReference>
<name>A0A811U8R7_CERCA</name>
<dbReference type="CDD" id="cd00916">
    <property type="entry name" value="Npc2_like"/>
    <property type="match status" value="1"/>
</dbReference>
<comment type="similarity">
    <text evidence="2">Belongs to the NPC2 family.</text>
</comment>
<dbReference type="Proteomes" id="UP000606786">
    <property type="component" value="Unassembled WGS sequence"/>
</dbReference>
<evidence type="ECO:0000256" key="3">
    <source>
        <dbReference type="ARBA" id="ARBA00022525"/>
    </source>
</evidence>
<dbReference type="SUPFAM" id="SSF81296">
    <property type="entry name" value="E set domains"/>
    <property type="match status" value="1"/>
</dbReference>
<keyword evidence="3" id="KW-0964">Secreted</keyword>
<evidence type="ECO:0000313" key="8">
    <source>
        <dbReference type="Proteomes" id="UP000606786"/>
    </source>
</evidence>
<dbReference type="PANTHER" id="PTHR11306">
    <property type="entry name" value="NIEMANN PICK TYPE C2 PROTEIN NPC2-RELATED"/>
    <property type="match status" value="1"/>
</dbReference>
<dbReference type="GO" id="GO:0032367">
    <property type="term" value="P:intracellular cholesterol transport"/>
    <property type="evidence" value="ECO:0007669"/>
    <property type="project" value="InterPro"/>
</dbReference>
<evidence type="ECO:0000256" key="2">
    <source>
        <dbReference type="ARBA" id="ARBA00006370"/>
    </source>
</evidence>
<evidence type="ECO:0000256" key="5">
    <source>
        <dbReference type="ARBA" id="ARBA00023157"/>
    </source>
</evidence>
<keyword evidence="4" id="KW-0732">Signal</keyword>
<evidence type="ECO:0000259" key="6">
    <source>
        <dbReference type="SMART" id="SM00737"/>
    </source>
</evidence>
<feature type="domain" description="MD-2-related lipid-recognition" evidence="6">
    <location>
        <begin position="44"/>
        <end position="165"/>
    </location>
</feature>
<dbReference type="Pfam" id="PF02221">
    <property type="entry name" value="E1_DerP2_DerF2"/>
    <property type="match status" value="1"/>
</dbReference>
<keyword evidence="8" id="KW-1185">Reference proteome</keyword>
<dbReference type="OrthoDB" id="6489092at2759"/>
<organism evidence="7 8">
    <name type="scientific">Ceratitis capitata</name>
    <name type="common">Mediterranean fruit fly</name>
    <name type="synonym">Tephritis capitata</name>
    <dbReference type="NCBI Taxonomy" id="7213"/>
    <lineage>
        <taxon>Eukaryota</taxon>
        <taxon>Metazoa</taxon>
        <taxon>Ecdysozoa</taxon>
        <taxon>Arthropoda</taxon>
        <taxon>Hexapoda</taxon>
        <taxon>Insecta</taxon>
        <taxon>Pterygota</taxon>
        <taxon>Neoptera</taxon>
        <taxon>Endopterygota</taxon>
        <taxon>Diptera</taxon>
        <taxon>Brachycera</taxon>
        <taxon>Muscomorpha</taxon>
        <taxon>Tephritoidea</taxon>
        <taxon>Tephritidae</taxon>
        <taxon>Ceratitis</taxon>
        <taxon>Ceratitis</taxon>
    </lineage>
</organism>
<dbReference type="InterPro" id="IPR014756">
    <property type="entry name" value="Ig_E-set"/>
</dbReference>
<proteinExistence type="inferred from homology"/>
<reference evidence="7" key="1">
    <citation type="submission" date="2020-11" db="EMBL/GenBank/DDBJ databases">
        <authorList>
            <person name="Whitehead M."/>
        </authorList>
    </citation>
    <scope>NUCLEOTIDE SEQUENCE</scope>
    <source>
        <strain evidence="7">EGII</strain>
    </source>
</reference>